<dbReference type="Proteomes" id="UP001284537">
    <property type="component" value="Unassembled WGS sequence"/>
</dbReference>
<accession>A0ABU4UET5</accession>
<organism evidence="1 2">
    <name type="scientific">Methylomonas defluvii</name>
    <dbReference type="NCBI Taxonomy" id="3045149"/>
    <lineage>
        <taxon>Bacteria</taxon>
        <taxon>Pseudomonadati</taxon>
        <taxon>Pseudomonadota</taxon>
        <taxon>Gammaproteobacteria</taxon>
        <taxon>Methylococcales</taxon>
        <taxon>Methylococcaceae</taxon>
        <taxon>Methylomonas</taxon>
    </lineage>
</organism>
<proteinExistence type="predicted"/>
<name>A0ABU4UET5_9GAMM</name>
<sequence>MLAWNHSKKEFMQIIKDRQLVENTWTFIADDSPLPENGDITVTLARWLADKEQLIKRSSQTGVRLIPSDQIEPLTDDLSKIGVIELNFPIFGDGRLFSQARLLRSRDGYQGEIRAVGDYLPDQVFYLARVGVNAFEFSDPNHIQEALAAMNNFSVRYQASTN</sequence>
<comment type="caution">
    <text evidence="1">The sequence shown here is derived from an EMBL/GenBank/DDBJ whole genome shotgun (WGS) entry which is preliminary data.</text>
</comment>
<gene>
    <name evidence="1" type="ORF">QLH52_11745</name>
</gene>
<dbReference type="PIRSF" id="PIRSF030820">
    <property type="entry name" value="UCP030820"/>
    <property type="match status" value="1"/>
</dbReference>
<reference evidence="1 2" key="1">
    <citation type="submission" date="2023-11" db="EMBL/GenBank/DDBJ databases">
        <authorList>
            <person name="Ouyang M.-Y."/>
        </authorList>
    </citation>
    <scope>NUCLEOTIDE SEQUENCE [LARGE SCALE GENOMIC DNA]</scope>
    <source>
        <strain evidence="1 2">OY6</strain>
    </source>
</reference>
<dbReference type="Pfam" id="PF06073">
    <property type="entry name" value="DUF934"/>
    <property type="match status" value="1"/>
</dbReference>
<dbReference type="EMBL" id="JAXARY010000009">
    <property type="protein sequence ID" value="MDX8127957.1"/>
    <property type="molecule type" value="Genomic_DNA"/>
</dbReference>
<evidence type="ECO:0000313" key="1">
    <source>
        <dbReference type="EMBL" id="MDX8127957.1"/>
    </source>
</evidence>
<keyword evidence="2" id="KW-1185">Reference proteome</keyword>
<evidence type="ECO:0000313" key="2">
    <source>
        <dbReference type="Proteomes" id="UP001284537"/>
    </source>
</evidence>
<dbReference type="InterPro" id="IPR008318">
    <property type="entry name" value="UCP030820"/>
</dbReference>
<protein>
    <submittedName>
        <fullName evidence="1">DUF934 domain-containing protein</fullName>
    </submittedName>
</protein>
<dbReference type="RefSeq" id="WP_319961667.1">
    <property type="nucleotide sequence ID" value="NZ_JAXARY010000009.1"/>
</dbReference>